<evidence type="ECO:0000256" key="9">
    <source>
        <dbReference type="ARBA" id="ARBA00032610"/>
    </source>
</evidence>
<feature type="domain" description="Aminotransferase class I/classII large" evidence="13">
    <location>
        <begin position="44"/>
        <end position="372"/>
    </location>
</feature>
<comment type="catalytic activity">
    <reaction evidence="11">
        <text>6-carboxyhexanoyl-[ACP] + L-alanine + H(+) = (8S)-8-amino-7-oxononanoate + holo-[ACP] + CO2</text>
        <dbReference type="Rhea" id="RHEA:42288"/>
        <dbReference type="Rhea" id="RHEA-COMP:9685"/>
        <dbReference type="Rhea" id="RHEA-COMP:9955"/>
        <dbReference type="ChEBI" id="CHEBI:15378"/>
        <dbReference type="ChEBI" id="CHEBI:16526"/>
        <dbReference type="ChEBI" id="CHEBI:57972"/>
        <dbReference type="ChEBI" id="CHEBI:64479"/>
        <dbReference type="ChEBI" id="CHEBI:78846"/>
        <dbReference type="ChEBI" id="CHEBI:149468"/>
        <dbReference type="EC" id="2.3.1.47"/>
    </reaction>
</comment>
<comment type="subunit">
    <text evidence="4">Homodimer.</text>
</comment>
<dbReference type="STRING" id="299255.SAMN02745129_4465"/>
<comment type="cofactor">
    <cofactor evidence="1 12">
        <name>pyridoxal 5'-phosphate</name>
        <dbReference type="ChEBI" id="CHEBI:597326"/>
    </cofactor>
</comment>
<gene>
    <name evidence="14" type="ORF">SAMN02745129_4465</name>
</gene>
<keyword evidence="7" id="KW-0093">Biotin biosynthesis</keyword>
<evidence type="ECO:0000256" key="7">
    <source>
        <dbReference type="ARBA" id="ARBA00022756"/>
    </source>
</evidence>
<sequence>MPHPEVWQQRWQSTLAQQQAQGLRRQRVCCQPLSPRTVRMDGRDYLQFASNDYLGLAFEPGNPSFSGASRGAGASPLVSGYQPAHRALEQALCEATGYPAAMLFSSGFAANSAPLSLLQAGDRVLADKLAHASIVDAALASPATMRRFPHNDMATLASWLAKGEADTLVATESVFSMDGDQAPLTELVALCRKHGALSWVDDAHGFGILGEHGLGAAELARPDLLTITFGKAMGAGGAALLGSELMIDALQQSARHYIYSTAMPTDQAELVRQQLGKLTQPERRAHMAQLIQRFRQGAEQLGWQLGSSQTPIQPILVGASEAALALSERLKQAGIWCPAIRPPTVPRGQARLRVVLNAGHRPEDIDRLLDQLGVAL</sequence>
<dbReference type="SUPFAM" id="SSF53383">
    <property type="entry name" value="PLP-dependent transferases"/>
    <property type="match status" value="1"/>
</dbReference>
<dbReference type="RefSeq" id="WP_067664703.1">
    <property type="nucleotide sequence ID" value="NZ_FQXG01000008.1"/>
</dbReference>
<dbReference type="InterPro" id="IPR015421">
    <property type="entry name" value="PyrdxlP-dep_Trfase_major"/>
</dbReference>
<name>A0A1M5YU70_9GAMM</name>
<evidence type="ECO:0000256" key="11">
    <source>
        <dbReference type="ARBA" id="ARBA00047715"/>
    </source>
</evidence>
<proteinExistence type="inferred from homology"/>
<dbReference type="EMBL" id="FQXG01000008">
    <property type="protein sequence ID" value="SHI15652.1"/>
    <property type="molecule type" value="Genomic_DNA"/>
</dbReference>
<dbReference type="GO" id="GO:0009102">
    <property type="term" value="P:biotin biosynthetic process"/>
    <property type="evidence" value="ECO:0007669"/>
    <property type="project" value="UniProtKB-KW"/>
</dbReference>
<evidence type="ECO:0000313" key="14">
    <source>
        <dbReference type="EMBL" id="SHI15652.1"/>
    </source>
</evidence>
<dbReference type="PANTHER" id="PTHR13693">
    <property type="entry name" value="CLASS II AMINOTRANSFERASE/8-AMINO-7-OXONONANOATE SYNTHASE"/>
    <property type="match status" value="1"/>
</dbReference>
<dbReference type="InterPro" id="IPR015424">
    <property type="entry name" value="PyrdxlP-dep_Trfase"/>
</dbReference>
<dbReference type="InterPro" id="IPR004839">
    <property type="entry name" value="Aminotransferase_I/II_large"/>
</dbReference>
<evidence type="ECO:0000256" key="6">
    <source>
        <dbReference type="ARBA" id="ARBA00022679"/>
    </source>
</evidence>
<dbReference type="Pfam" id="PF00155">
    <property type="entry name" value="Aminotran_1_2"/>
    <property type="match status" value="1"/>
</dbReference>
<keyword evidence="6" id="KW-0808">Transferase</keyword>
<comment type="pathway">
    <text evidence="2">Cofactor biosynthesis; biotin biosynthesis.</text>
</comment>
<dbReference type="InterPro" id="IPR001917">
    <property type="entry name" value="Aminotrans_II_pyridoxalP_BS"/>
</dbReference>
<dbReference type="PROSITE" id="PS00599">
    <property type="entry name" value="AA_TRANSFER_CLASS_2"/>
    <property type="match status" value="1"/>
</dbReference>
<evidence type="ECO:0000256" key="4">
    <source>
        <dbReference type="ARBA" id="ARBA00011738"/>
    </source>
</evidence>
<evidence type="ECO:0000256" key="2">
    <source>
        <dbReference type="ARBA" id="ARBA00004746"/>
    </source>
</evidence>
<dbReference type="GO" id="GO:0008710">
    <property type="term" value="F:8-amino-7-oxononanoate synthase activity"/>
    <property type="evidence" value="ECO:0007669"/>
    <property type="project" value="UniProtKB-EC"/>
</dbReference>
<evidence type="ECO:0000313" key="15">
    <source>
        <dbReference type="Proteomes" id="UP000184268"/>
    </source>
</evidence>
<evidence type="ECO:0000256" key="3">
    <source>
        <dbReference type="ARBA" id="ARBA00010008"/>
    </source>
</evidence>
<evidence type="ECO:0000256" key="1">
    <source>
        <dbReference type="ARBA" id="ARBA00001933"/>
    </source>
</evidence>
<evidence type="ECO:0000256" key="5">
    <source>
        <dbReference type="ARBA" id="ARBA00013187"/>
    </source>
</evidence>
<evidence type="ECO:0000256" key="12">
    <source>
        <dbReference type="RuleBase" id="RU003693"/>
    </source>
</evidence>
<dbReference type="Proteomes" id="UP000184268">
    <property type="component" value="Unassembled WGS sequence"/>
</dbReference>
<dbReference type="PANTHER" id="PTHR13693:SF100">
    <property type="entry name" value="8-AMINO-7-OXONONANOATE SYNTHASE"/>
    <property type="match status" value="1"/>
</dbReference>
<dbReference type="Gene3D" id="3.90.1150.10">
    <property type="entry name" value="Aspartate Aminotransferase, domain 1"/>
    <property type="match status" value="1"/>
</dbReference>
<organism evidence="14 15">
    <name type="scientific">Ferrimonas marina</name>
    <dbReference type="NCBI Taxonomy" id="299255"/>
    <lineage>
        <taxon>Bacteria</taxon>
        <taxon>Pseudomonadati</taxon>
        <taxon>Pseudomonadota</taxon>
        <taxon>Gammaproteobacteria</taxon>
        <taxon>Alteromonadales</taxon>
        <taxon>Ferrimonadaceae</taxon>
        <taxon>Ferrimonas</taxon>
    </lineage>
</organism>
<evidence type="ECO:0000256" key="10">
    <source>
        <dbReference type="ARBA" id="ARBA00033381"/>
    </source>
</evidence>
<dbReference type="OrthoDB" id="9807157at2"/>
<dbReference type="AlphaFoldDB" id="A0A1M5YU70"/>
<keyword evidence="8 12" id="KW-0663">Pyridoxal phosphate</keyword>
<comment type="similarity">
    <text evidence="3">Belongs to the class-II pyridoxal-phosphate-dependent aminotransferase family. BioF subfamily.</text>
</comment>
<dbReference type="GO" id="GO:0030170">
    <property type="term" value="F:pyridoxal phosphate binding"/>
    <property type="evidence" value="ECO:0007669"/>
    <property type="project" value="InterPro"/>
</dbReference>
<accession>A0A1M5YU70</accession>
<keyword evidence="15" id="KW-1185">Reference proteome</keyword>
<dbReference type="Gene3D" id="3.40.640.10">
    <property type="entry name" value="Type I PLP-dependent aspartate aminotransferase-like (Major domain)"/>
    <property type="match status" value="1"/>
</dbReference>
<protein>
    <recommendedName>
        <fullName evidence="5">8-amino-7-oxononanoate synthase</fullName>
        <ecNumber evidence="5">2.3.1.47</ecNumber>
    </recommendedName>
    <alternativeName>
        <fullName evidence="9">7-keto-8-amino-pelargonic acid synthase</fullName>
    </alternativeName>
    <alternativeName>
        <fullName evidence="10">8-amino-7-ketopelargonate synthase</fullName>
    </alternativeName>
</protein>
<evidence type="ECO:0000256" key="8">
    <source>
        <dbReference type="ARBA" id="ARBA00022898"/>
    </source>
</evidence>
<dbReference type="InterPro" id="IPR015422">
    <property type="entry name" value="PyrdxlP-dep_Trfase_small"/>
</dbReference>
<reference evidence="14 15" key="1">
    <citation type="submission" date="2016-11" db="EMBL/GenBank/DDBJ databases">
        <authorList>
            <person name="Jaros S."/>
            <person name="Januszkiewicz K."/>
            <person name="Wedrychowicz H."/>
        </authorList>
    </citation>
    <scope>NUCLEOTIDE SEQUENCE [LARGE SCALE GENOMIC DNA]</scope>
    <source>
        <strain evidence="14 15">DSM 16917</strain>
    </source>
</reference>
<dbReference type="EC" id="2.3.1.47" evidence="5"/>
<evidence type="ECO:0000259" key="13">
    <source>
        <dbReference type="Pfam" id="PF00155"/>
    </source>
</evidence>
<dbReference type="InterPro" id="IPR050087">
    <property type="entry name" value="AON_synthase_class-II"/>
</dbReference>